<keyword evidence="4" id="KW-1185">Reference proteome</keyword>
<evidence type="ECO:0000313" key="4">
    <source>
        <dbReference type="Proteomes" id="UP000255024"/>
    </source>
</evidence>
<proteinExistence type="predicted"/>
<dbReference type="RefSeq" id="WP_115089917.1">
    <property type="nucleotide sequence ID" value="NZ_CP068107.1"/>
</dbReference>
<sequence>MFKYFTQFTQPTHLTTILFTFLLFSYGYAQQVTSFVSIQVADEQGADIVAAIVTLKSSSRTYLELTDDRGKIAVHVVPDQYVVAIQHISYVGHIQSLDVLKDQTLFVVLKSQANQLDEVVITSKEGTGLTSTSVINQRAMQHLQPSSFSDLMELVPGGRAQDPYLSGVNKIQLREVSRVELSTGGVGSRNYDTSSLGTLFVVDGAQLNSNANLQYTYNYLDNVGNVINRSIHVSSGVDMRTISTDQIEQVEIIRGIPSVEYGNLTSGVVKITKKKGYSVWQARFKADGYSKLFALNKGFESKDTSFKVNLGLDYLNATPEPRNDLDNYKRITGALRLSKEKYFENGGYFSWVSNLNYTASIDEAKSDPDIDLTGVNSYKVDNQFYSLNNSFTYESNTKSFFRDIELQTTINQRFDKISETKFVQLDAATALPLSRIEGEFDGFYPAANYVAQGTVDGKPLDVFLKLISSFHYEKLRFLADFRLGIDWQYSKNNGKGQVYDRYKPLDPTATYRNRAYKDIPAYVTTALFAEHMATRTLGQHKLTLVVGARGSVLQNLDSQFEMQGKIYVDPRINLQWGLPKFTLFSKKTTVDLTLGWGQQRLFPDLNLLYPELYYKDIQQLNYFHPNPAYRTVNYKTTIFDPQNKELTPALNKKLEARVDINWGFHQLTFTVFKEKMDNGFRTMNQYGFLNYKKYDSSGIAHDEITTVPNKEDLPYREFQENFLYQVSRNGSRTDKEGIEFQYSSNRIPSIHTRITINGAWFRTEYSSSLGTYRRGKSDANINGKPYPYLGLYSEMEPKNKYEQLNTNLLLDTYIPKLDLQFSTSFQFNWYYLRKNEALNGIPSHYVDTEGNLVVFDIEQAKGTLLEQLVIPQNNSANKLYRTPMLMDINLKLSKSFKNKQIRVSMFANKLFTYYAPYEVNGEKINRKGLQDPYFGMEINFNL</sequence>
<dbReference type="Gene3D" id="2.170.130.10">
    <property type="entry name" value="TonB-dependent receptor, plug domain"/>
    <property type="match status" value="1"/>
</dbReference>
<dbReference type="GO" id="GO:0044718">
    <property type="term" value="P:siderophore transmembrane transport"/>
    <property type="evidence" value="ECO:0007669"/>
    <property type="project" value="TreeGrafter"/>
</dbReference>
<keyword evidence="3" id="KW-0675">Receptor</keyword>
<feature type="domain" description="TonB-dependent receptor plug" evidence="2">
    <location>
        <begin position="130"/>
        <end position="267"/>
    </location>
</feature>
<dbReference type="InterPro" id="IPR039426">
    <property type="entry name" value="TonB-dep_rcpt-like"/>
</dbReference>
<dbReference type="EMBL" id="UGQL01000001">
    <property type="protein sequence ID" value="STZ26859.1"/>
    <property type="molecule type" value="Genomic_DNA"/>
</dbReference>
<evidence type="ECO:0000313" key="3">
    <source>
        <dbReference type="EMBL" id="STZ26859.1"/>
    </source>
</evidence>
<evidence type="ECO:0000259" key="2">
    <source>
        <dbReference type="Pfam" id="PF07715"/>
    </source>
</evidence>
<dbReference type="InterPro" id="IPR012910">
    <property type="entry name" value="Plug_dom"/>
</dbReference>
<name>A0A378RKH4_MYROD</name>
<gene>
    <name evidence="3" type="ORF">NCTC11179_00386</name>
</gene>
<dbReference type="SUPFAM" id="SSF56935">
    <property type="entry name" value="Porins"/>
    <property type="match status" value="1"/>
</dbReference>
<protein>
    <submittedName>
        <fullName evidence="3">Outer membrane cobalamin receptor protein</fullName>
    </submittedName>
</protein>
<evidence type="ECO:0000256" key="1">
    <source>
        <dbReference type="ARBA" id="ARBA00022729"/>
    </source>
</evidence>
<dbReference type="InterPro" id="IPR037066">
    <property type="entry name" value="Plug_dom_sf"/>
</dbReference>
<dbReference type="PANTHER" id="PTHR30069">
    <property type="entry name" value="TONB-DEPENDENT OUTER MEMBRANE RECEPTOR"/>
    <property type="match status" value="1"/>
</dbReference>
<dbReference type="AlphaFoldDB" id="A0A378RKH4"/>
<dbReference type="GO" id="GO:0015344">
    <property type="term" value="F:siderophore uptake transmembrane transporter activity"/>
    <property type="evidence" value="ECO:0007669"/>
    <property type="project" value="TreeGrafter"/>
</dbReference>
<accession>A0A378RKH4</accession>
<dbReference type="PANTHER" id="PTHR30069:SF29">
    <property type="entry name" value="HEMOGLOBIN AND HEMOGLOBIN-HAPTOGLOBIN-BINDING PROTEIN 1-RELATED"/>
    <property type="match status" value="1"/>
</dbReference>
<dbReference type="SUPFAM" id="SSF49464">
    <property type="entry name" value="Carboxypeptidase regulatory domain-like"/>
    <property type="match status" value="1"/>
</dbReference>
<dbReference type="Pfam" id="PF07715">
    <property type="entry name" value="Plug"/>
    <property type="match status" value="1"/>
</dbReference>
<dbReference type="InterPro" id="IPR008969">
    <property type="entry name" value="CarboxyPept-like_regulatory"/>
</dbReference>
<dbReference type="Proteomes" id="UP000255024">
    <property type="component" value="Unassembled WGS sequence"/>
</dbReference>
<keyword evidence="1" id="KW-0732">Signal</keyword>
<reference evidence="3 4" key="1">
    <citation type="submission" date="2018-06" db="EMBL/GenBank/DDBJ databases">
        <authorList>
            <consortium name="Pathogen Informatics"/>
            <person name="Doyle S."/>
        </authorList>
    </citation>
    <scope>NUCLEOTIDE SEQUENCE [LARGE SCALE GENOMIC DNA]</scope>
    <source>
        <strain evidence="3 4">NCTC11179</strain>
    </source>
</reference>
<dbReference type="GO" id="GO:0009279">
    <property type="term" value="C:cell outer membrane"/>
    <property type="evidence" value="ECO:0007669"/>
    <property type="project" value="TreeGrafter"/>
</dbReference>
<organism evidence="3 4">
    <name type="scientific">Myroides odoratus</name>
    <name type="common">Flavobacterium odoratum</name>
    <dbReference type="NCBI Taxonomy" id="256"/>
    <lineage>
        <taxon>Bacteria</taxon>
        <taxon>Pseudomonadati</taxon>
        <taxon>Bacteroidota</taxon>
        <taxon>Flavobacteriia</taxon>
        <taxon>Flavobacteriales</taxon>
        <taxon>Flavobacteriaceae</taxon>
        <taxon>Myroides</taxon>
    </lineage>
</organism>